<name>A0A919MB67_9ACTN</name>
<dbReference type="Proteomes" id="UP000619479">
    <property type="component" value="Unassembled WGS sequence"/>
</dbReference>
<evidence type="ECO:0000313" key="1">
    <source>
        <dbReference type="EMBL" id="GID69304.1"/>
    </source>
</evidence>
<proteinExistence type="predicted"/>
<dbReference type="AlphaFoldDB" id="A0A919MB67"/>
<sequence length="161" mass="17311">MPPSPRGPVVQQSPPALTDCAECRAACVDDHLRSLMDPISRGDRDAFVTLFDHTRAAVRATIDEELQDPQCAAAVFAATYVEVWWLAGCHIGSGTDVVGWINRIAERRSAEEQPCPASASSAPEPAIGDAVDAQHLRALLELTSLLGRPLEPLTKLDLGRC</sequence>
<evidence type="ECO:0000313" key="2">
    <source>
        <dbReference type="Proteomes" id="UP000619479"/>
    </source>
</evidence>
<accession>A0A919MB67</accession>
<protein>
    <submittedName>
        <fullName evidence="1">Uncharacterized protein</fullName>
    </submittedName>
</protein>
<organism evidence="1 2">
    <name type="scientific">Actinoplanes cyaneus</name>
    <dbReference type="NCBI Taxonomy" id="52696"/>
    <lineage>
        <taxon>Bacteria</taxon>
        <taxon>Bacillati</taxon>
        <taxon>Actinomycetota</taxon>
        <taxon>Actinomycetes</taxon>
        <taxon>Micromonosporales</taxon>
        <taxon>Micromonosporaceae</taxon>
        <taxon>Actinoplanes</taxon>
    </lineage>
</organism>
<dbReference type="Gene3D" id="1.10.1740.10">
    <property type="match status" value="1"/>
</dbReference>
<reference evidence="1" key="1">
    <citation type="submission" date="2021-01" db="EMBL/GenBank/DDBJ databases">
        <title>Whole genome shotgun sequence of Actinoplanes cyaneus NBRC 14990.</title>
        <authorList>
            <person name="Komaki H."/>
            <person name="Tamura T."/>
        </authorList>
    </citation>
    <scope>NUCLEOTIDE SEQUENCE</scope>
    <source>
        <strain evidence="1">NBRC 14990</strain>
    </source>
</reference>
<keyword evidence="2" id="KW-1185">Reference proteome</keyword>
<dbReference type="EMBL" id="BOMH01000059">
    <property type="protein sequence ID" value="GID69304.1"/>
    <property type="molecule type" value="Genomic_DNA"/>
</dbReference>
<comment type="caution">
    <text evidence="1">The sequence shown here is derived from an EMBL/GenBank/DDBJ whole genome shotgun (WGS) entry which is preliminary data.</text>
</comment>
<gene>
    <name evidence="1" type="ORF">Acy02nite_71850</name>
</gene>